<gene>
    <name evidence="1" type="ORF">GLP15_3073</name>
</gene>
<name>E1F950_GIAIA</name>
<sequence length="375" mass="41227">MVNFEDCSFSNPVMVSARKNSYLQDKAKIELSLSCNSDGTLTLESKGRQRTKISRIIASKVGFSKFEGTEVSGVLQIATHLKIIFTDNKIVDSGYDLLSIKFNFTGFTPDIDNMKYVLSILKELPTDKSNLPVSRQFTSLDTATATTNSATTRLPLAQDQSIYTFLMERNVHCETLPSCTIMAADDESAGYDEGCEMNALYAELASYEPVRLSGARSSQNEGYLCADPDPDLSNIDFKLIFPKANIVECAQGDDRNSSIRAENDEREQPWLKLARLAENTSFKGAPELVSASGPIYTGLEQELSSQEGATVEDASLSASLPASNIMRVTNPNNQATFRQESIKSTDSNNNGQQVPDRAMVSYFSSGNNLRSLFKH</sequence>
<proteinExistence type="predicted"/>
<dbReference type="VEuPathDB" id="GiardiaDB:GLP15_3073"/>
<dbReference type="OMA" id="PSCTIMA"/>
<dbReference type="EMBL" id="ACVC01000432">
    <property type="protein sequence ID" value="EFO61032.1"/>
    <property type="molecule type" value="Genomic_DNA"/>
</dbReference>
<accession>E1F950</accession>
<evidence type="ECO:0000313" key="1">
    <source>
        <dbReference type="EMBL" id="EFO61032.1"/>
    </source>
</evidence>
<dbReference type="Proteomes" id="UP000008974">
    <property type="component" value="Unassembled WGS sequence"/>
</dbReference>
<protein>
    <submittedName>
        <fullName evidence="1">Uncharacterized protein</fullName>
    </submittedName>
</protein>
<evidence type="ECO:0000313" key="2">
    <source>
        <dbReference type="Proteomes" id="UP000008974"/>
    </source>
</evidence>
<comment type="caution">
    <text evidence="1">The sequence shown here is derived from an EMBL/GenBank/DDBJ whole genome shotgun (WGS) entry which is preliminary data.</text>
</comment>
<dbReference type="AlphaFoldDB" id="E1F950"/>
<organism evidence="1 2">
    <name type="scientific">Giardia intestinalis (strain P15)</name>
    <name type="common">Giardia lamblia</name>
    <dbReference type="NCBI Taxonomy" id="658858"/>
    <lineage>
        <taxon>Eukaryota</taxon>
        <taxon>Metamonada</taxon>
        <taxon>Diplomonadida</taxon>
        <taxon>Hexamitidae</taxon>
        <taxon>Giardiinae</taxon>
        <taxon>Giardia</taxon>
    </lineage>
</organism>
<reference evidence="1 2" key="1">
    <citation type="journal article" date="2010" name="BMC Genomics">
        <title>Genome analysis and comparative genomics of a Giardia intestinalis assemblage E isolate.</title>
        <authorList>
            <person name="Jerlstrom-Hultqvist J."/>
            <person name="Franzen O."/>
            <person name="Ankarklev J."/>
            <person name="Xu F."/>
            <person name="Nohynkova E."/>
            <person name="Andersson J.O."/>
            <person name="Svard S.G."/>
            <person name="Andersson B."/>
        </authorList>
    </citation>
    <scope>NUCLEOTIDE SEQUENCE [LARGE SCALE GENOMIC DNA]</scope>
    <source>
        <strain evidence="1 2">P15</strain>
    </source>
</reference>
<dbReference type="OrthoDB" id="10254788at2759"/>